<sequence>MTPEQAIQSPNFLATLTGERLTFTVGLSMYHASTHGGLVMDRGLEPATFQLRSGEYTRSPPLSKLERCASCPTNGNVRISVTFVCHFLLFTSFPMGDKRYKDFYSFPIRNLLKVNRDLEISCRCASEVSQSRGTRFTVA</sequence>
<organism evidence="1 2">
    <name type="scientific">Araneus ventricosus</name>
    <name type="common">Orbweaver spider</name>
    <name type="synonym">Epeira ventricosa</name>
    <dbReference type="NCBI Taxonomy" id="182803"/>
    <lineage>
        <taxon>Eukaryota</taxon>
        <taxon>Metazoa</taxon>
        <taxon>Ecdysozoa</taxon>
        <taxon>Arthropoda</taxon>
        <taxon>Chelicerata</taxon>
        <taxon>Arachnida</taxon>
        <taxon>Araneae</taxon>
        <taxon>Araneomorphae</taxon>
        <taxon>Entelegynae</taxon>
        <taxon>Araneoidea</taxon>
        <taxon>Araneidae</taxon>
        <taxon>Araneus</taxon>
    </lineage>
</organism>
<reference evidence="1 2" key="1">
    <citation type="journal article" date="2019" name="Sci. Rep.">
        <title>Orb-weaving spider Araneus ventricosus genome elucidates the spidroin gene catalogue.</title>
        <authorList>
            <person name="Kono N."/>
            <person name="Nakamura H."/>
            <person name="Ohtoshi R."/>
            <person name="Moran D.A.P."/>
            <person name="Shinohara A."/>
            <person name="Yoshida Y."/>
            <person name="Fujiwara M."/>
            <person name="Mori M."/>
            <person name="Tomita M."/>
            <person name="Arakawa K."/>
        </authorList>
    </citation>
    <scope>NUCLEOTIDE SEQUENCE [LARGE SCALE GENOMIC DNA]</scope>
</reference>
<dbReference type="EMBL" id="BGPR01000319">
    <property type="protein sequence ID" value="GBM12815.1"/>
    <property type="molecule type" value="Genomic_DNA"/>
</dbReference>
<evidence type="ECO:0000313" key="2">
    <source>
        <dbReference type="Proteomes" id="UP000499080"/>
    </source>
</evidence>
<protein>
    <submittedName>
        <fullName evidence="1">Uncharacterized protein</fullName>
    </submittedName>
</protein>
<name>A0A4Y2DB91_ARAVE</name>
<dbReference type="Proteomes" id="UP000499080">
    <property type="component" value="Unassembled WGS sequence"/>
</dbReference>
<accession>A0A4Y2DB91</accession>
<proteinExistence type="predicted"/>
<comment type="caution">
    <text evidence="1">The sequence shown here is derived from an EMBL/GenBank/DDBJ whole genome shotgun (WGS) entry which is preliminary data.</text>
</comment>
<dbReference type="AlphaFoldDB" id="A0A4Y2DB91"/>
<gene>
    <name evidence="1" type="ORF">AVEN_247588_1</name>
</gene>
<keyword evidence="2" id="KW-1185">Reference proteome</keyword>
<evidence type="ECO:0000313" key="1">
    <source>
        <dbReference type="EMBL" id="GBM12815.1"/>
    </source>
</evidence>